<dbReference type="AlphaFoldDB" id="A0A660KYJ6"/>
<evidence type="ECO:0000256" key="1">
    <source>
        <dbReference type="SAM" id="Coils"/>
    </source>
</evidence>
<dbReference type="Proteomes" id="UP000278962">
    <property type="component" value="Unassembled WGS sequence"/>
</dbReference>
<dbReference type="SUPFAM" id="SSF47090">
    <property type="entry name" value="PGBD-like"/>
    <property type="match status" value="1"/>
</dbReference>
<sequence length="734" mass="81171">MATATQVDRLRAGKILNPELVIEEAKREGLRLSLACAILEKESSGGQNVFGHDRGTIFAGAGKVTREKYLDYKRQRDAERGRRRMQGVGPVQLTWWEWQDEADAEGGCWDPRLNMRIGFRNLVKLMRAHGEPDGIRRYNGTGEAAEVYSRDVRARARRWHQTLSGARPPAPEASLRRGDTGHAVLVLTRRLAFVRDAKTRAGYLDRKRTTFDAETELALKRFQRQHGLKGTGVAAAETLRTLDRATRAEKARRKRAPTTKPTPGKPTPKPGLAEVVNHFERRAALSDRAWAELLAHGGRLREVLEREQARPAVPSASSNGAAPDTLADALARIEAKLGVLVTLEQRQNELLTDSPPPVIDVAPAPPPISVGATAASVATAVSAATVAPAPALPRRRALTELDHAELVQRIALLDRMARRARAELIERYEDAEAELVALRLRHPRHPKVPPVRDQRHPPARTNGTVPTRRPVPSAKPEPVPGGAQGGRSVVTRRGDKATLVRRSKIALARYLKAQGDPDLELRKRLRRDARAPGRRTLATGVWEQGVRAAQRVAGQPVDGELDGDLMQLLQPHWPTDSTAKRAVRATPAWRAIPGQLTPNFNLSELACKDRDHTSYVSGLMREQGLSKQEARQRAKGLARRLEHLRKLDGGKRLVINSAFRTKVYNRSVGGEPNSAHTRGFAVDVPPPPGVSLDRHHEHAKQAFECGVGYYAKGRGYFIHCDFDKTLGGRRTWRG</sequence>
<feature type="domain" description="Peptidoglycan binding-like" evidence="3">
    <location>
        <begin position="200"/>
        <end position="242"/>
    </location>
</feature>
<accession>A0A660KYJ6</accession>
<dbReference type="Pfam" id="PF01471">
    <property type="entry name" value="PG_binding_1"/>
    <property type="match status" value="1"/>
</dbReference>
<dbReference type="InterPro" id="IPR023346">
    <property type="entry name" value="Lysozyme-like_dom_sf"/>
</dbReference>
<feature type="coiled-coil region" evidence="1">
    <location>
        <begin position="414"/>
        <end position="441"/>
    </location>
</feature>
<dbReference type="RefSeq" id="WP_121254799.1">
    <property type="nucleotide sequence ID" value="NZ_RBIL01000002.1"/>
</dbReference>
<evidence type="ECO:0000256" key="2">
    <source>
        <dbReference type="SAM" id="MobiDB-lite"/>
    </source>
</evidence>
<evidence type="ECO:0000313" key="6">
    <source>
        <dbReference type="Proteomes" id="UP000278962"/>
    </source>
</evidence>
<protein>
    <submittedName>
        <fullName evidence="5">Putative peptidoglycan binding protein</fullName>
    </submittedName>
</protein>
<reference evidence="5 6" key="1">
    <citation type="submission" date="2018-10" db="EMBL/GenBank/DDBJ databases">
        <title>Genomic Encyclopedia of Archaeal and Bacterial Type Strains, Phase II (KMG-II): from individual species to whole genera.</title>
        <authorList>
            <person name="Goeker M."/>
        </authorList>
    </citation>
    <scope>NUCLEOTIDE SEQUENCE [LARGE SCALE GENOMIC DNA]</scope>
    <source>
        <strain evidence="5 6">DSM 14954</strain>
    </source>
</reference>
<name>A0A660KYJ6_9ACTN</name>
<feature type="region of interest" description="Disordered" evidence="2">
    <location>
        <begin position="243"/>
        <end position="271"/>
    </location>
</feature>
<dbReference type="InterPro" id="IPR009045">
    <property type="entry name" value="Zn_M74/Hedgehog-like"/>
</dbReference>
<feature type="domain" description="Peptidase M15A C-terminal" evidence="4">
    <location>
        <begin position="599"/>
        <end position="721"/>
    </location>
</feature>
<keyword evidence="6" id="KW-1185">Reference proteome</keyword>
<dbReference type="EMBL" id="RBIL01000002">
    <property type="protein sequence ID" value="RKQ86781.1"/>
    <property type="molecule type" value="Genomic_DNA"/>
</dbReference>
<dbReference type="InterPro" id="IPR002477">
    <property type="entry name" value="Peptidoglycan-bd-like"/>
</dbReference>
<feature type="region of interest" description="Disordered" evidence="2">
    <location>
        <begin position="444"/>
        <end position="493"/>
    </location>
</feature>
<dbReference type="SUPFAM" id="SSF53955">
    <property type="entry name" value="Lysozyme-like"/>
    <property type="match status" value="1"/>
</dbReference>
<dbReference type="OrthoDB" id="5244690at2"/>
<organism evidence="5 6">
    <name type="scientific">Solirubrobacter pauli</name>
    <dbReference type="NCBI Taxonomy" id="166793"/>
    <lineage>
        <taxon>Bacteria</taxon>
        <taxon>Bacillati</taxon>
        <taxon>Actinomycetota</taxon>
        <taxon>Thermoleophilia</taxon>
        <taxon>Solirubrobacterales</taxon>
        <taxon>Solirubrobacteraceae</taxon>
        <taxon>Solirubrobacter</taxon>
    </lineage>
</organism>
<dbReference type="SUPFAM" id="SSF55166">
    <property type="entry name" value="Hedgehog/DD-peptidase"/>
    <property type="match status" value="1"/>
</dbReference>
<dbReference type="InterPro" id="IPR036365">
    <property type="entry name" value="PGBD-like_sf"/>
</dbReference>
<keyword evidence="1" id="KW-0175">Coiled coil</keyword>
<dbReference type="Gene3D" id="3.30.1380.10">
    <property type="match status" value="1"/>
</dbReference>
<proteinExistence type="predicted"/>
<dbReference type="InterPro" id="IPR013230">
    <property type="entry name" value="Peptidase_M15A_C"/>
</dbReference>
<gene>
    <name evidence="5" type="ORF">C8N24_4796</name>
</gene>
<dbReference type="Gene3D" id="1.10.101.10">
    <property type="entry name" value="PGBD-like superfamily/PGBD"/>
    <property type="match status" value="1"/>
</dbReference>
<evidence type="ECO:0000259" key="4">
    <source>
        <dbReference type="Pfam" id="PF08291"/>
    </source>
</evidence>
<evidence type="ECO:0000259" key="3">
    <source>
        <dbReference type="Pfam" id="PF01471"/>
    </source>
</evidence>
<evidence type="ECO:0000313" key="5">
    <source>
        <dbReference type="EMBL" id="RKQ86781.1"/>
    </source>
</evidence>
<dbReference type="Pfam" id="PF08291">
    <property type="entry name" value="Peptidase_M15_3"/>
    <property type="match status" value="1"/>
</dbReference>
<dbReference type="InterPro" id="IPR036366">
    <property type="entry name" value="PGBDSf"/>
</dbReference>
<comment type="caution">
    <text evidence="5">The sequence shown here is derived from an EMBL/GenBank/DDBJ whole genome shotgun (WGS) entry which is preliminary data.</text>
</comment>